<accession>A0A8S1RJ99</accession>
<dbReference type="InterPro" id="IPR001806">
    <property type="entry name" value="Small_GTPase"/>
</dbReference>
<evidence type="ECO:0000313" key="3">
    <source>
        <dbReference type="Proteomes" id="UP000692954"/>
    </source>
</evidence>
<keyword evidence="3" id="KW-1185">Reference proteome</keyword>
<dbReference type="PANTHER" id="PTHR47979">
    <property type="entry name" value="DRAB11-RELATED"/>
    <property type="match status" value="1"/>
</dbReference>
<evidence type="ECO:0000256" key="1">
    <source>
        <dbReference type="ARBA" id="ARBA00006270"/>
    </source>
</evidence>
<dbReference type="GO" id="GO:0003924">
    <property type="term" value="F:GTPase activity"/>
    <property type="evidence" value="ECO:0007669"/>
    <property type="project" value="InterPro"/>
</dbReference>
<reference evidence="2" key="1">
    <citation type="submission" date="2021-01" db="EMBL/GenBank/DDBJ databases">
        <authorList>
            <consortium name="Genoscope - CEA"/>
            <person name="William W."/>
        </authorList>
    </citation>
    <scope>NUCLEOTIDE SEQUENCE</scope>
</reference>
<dbReference type="Proteomes" id="UP000692954">
    <property type="component" value="Unassembled WGS sequence"/>
</dbReference>
<comment type="similarity">
    <text evidence="1">Belongs to the small GTPase superfamily. Rab family.</text>
</comment>
<dbReference type="EMBL" id="CAJJDN010000173">
    <property type="protein sequence ID" value="CAD8127144.1"/>
    <property type="molecule type" value="Genomic_DNA"/>
</dbReference>
<organism evidence="2 3">
    <name type="scientific">Paramecium sonneborni</name>
    <dbReference type="NCBI Taxonomy" id="65129"/>
    <lineage>
        <taxon>Eukaryota</taxon>
        <taxon>Sar</taxon>
        <taxon>Alveolata</taxon>
        <taxon>Ciliophora</taxon>
        <taxon>Intramacronucleata</taxon>
        <taxon>Oligohymenophorea</taxon>
        <taxon>Peniculida</taxon>
        <taxon>Parameciidae</taxon>
        <taxon>Paramecium</taxon>
    </lineage>
</organism>
<comment type="caution">
    <text evidence="2">The sequence shown here is derived from an EMBL/GenBank/DDBJ whole genome shotgun (WGS) entry which is preliminary data.</text>
</comment>
<dbReference type="NCBIfam" id="TIGR00231">
    <property type="entry name" value="small_GTP"/>
    <property type="match status" value="1"/>
</dbReference>
<name>A0A8S1RJ99_9CILI</name>
<proteinExistence type="inferred from homology"/>
<gene>
    <name evidence="2" type="ORF">PSON_ATCC_30995.1.T1730066</name>
</gene>
<dbReference type="InterPro" id="IPR050209">
    <property type="entry name" value="Rab_GTPases_membrane_traffic"/>
</dbReference>
<dbReference type="Pfam" id="PF00071">
    <property type="entry name" value="Ras"/>
    <property type="match status" value="1"/>
</dbReference>
<dbReference type="AlphaFoldDB" id="A0A8S1RJ99"/>
<protein>
    <submittedName>
        <fullName evidence="2">Uncharacterized protein</fullName>
    </submittedName>
</protein>
<sequence length="97" mass="11182">MKKQFKVALIGDSRSGKSSLMRCLKGEEFLYESQETIGIDFYQRSLDLKNINYIFKLYDTSGCETYRLILNRLLSQIDAVIICFDASQHKYQLVGGI</sequence>
<evidence type="ECO:0000313" key="2">
    <source>
        <dbReference type="EMBL" id="CAD8127144.1"/>
    </source>
</evidence>
<dbReference type="GO" id="GO:0005525">
    <property type="term" value="F:GTP binding"/>
    <property type="evidence" value="ECO:0007669"/>
    <property type="project" value="InterPro"/>
</dbReference>
<dbReference type="InterPro" id="IPR005225">
    <property type="entry name" value="Small_GTP-bd"/>
</dbReference>
<dbReference type="OrthoDB" id="1436450at2759"/>